<dbReference type="EMBL" id="CP016793">
    <property type="protein sequence ID" value="ANZ38546.1"/>
    <property type="molecule type" value="Genomic_DNA"/>
</dbReference>
<evidence type="ECO:0000313" key="3">
    <source>
        <dbReference type="Proteomes" id="UP000093053"/>
    </source>
</evidence>
<keyword evidence="1" id="KW-0812">Transmembrane</keyword>
<proteinExistence type="predicted"/>
<accession>A0A1B2HLG3</accession>
<evidence type="ECO:0000256" key="1">
    <source>
        <dbReference type="SAM" id="Phobius"/>
    </source>
</evidence>
<evidence type="ECO:0000313" key="2">
    <source>
        <dbReference type="EMBL" id="ANZ38546.1"/>
    </source>
</evidence>
<gene>
    <name evidence="2" type="ORF">BBK82_23275</name>
</gene>
<feature type="transmembrane region" description="Helical" evidence="1">
    <location>
        <begin position="203"/>
        <end position="221"/>
    </location>
</feature>
<organism evidence="2 3">
    <name type="scientific">Lentzea guizhouensis</name>
    <dbReference type="NCBI Taxonomy" id="1586287"/>
    <lineage>
        <taxon>Bacteria</taxon>
        <taxon>Bacillati</taxon>
        <taxon>Actinomycetota</taxon>
        <taxon>Actinomycetes</taxon>
        <taxon>Pseudonocardiales</taxon>
        <taxon>Pseudonocardiaceae</taxon>
        <taxon>Lentzea</taxon>
    </lineage>
</organism>
<keyword evidence="3" id="KW-1185">Reference proteome</keyword>
<dbReference type="AlphaFoldDB" id="A0A1B2HLG3"/>
<name>A0A1B2HLG3_9PSEU</name>
<sequence>MVTWTTADAESARTVLNRRGARPRLLVPVPHGTFVLGPAPHPSAHDNLRLLRIQGSATVGLLWTDTTAWLVHFDGKLRGWRFGPDRSFEPAPPQRLPDGLGWLADAARAAEGHGLTALTTALEEVGFHSEAAALRRIDAGEADDAVPHHEKKWWETFIGERHGMAEPPGKPFAAGNRVVHAVASGTAVLALPLIVFLWQLPPLFHLVALPSVPLAVTYTALQISRARRRDPFPEFDVLGMSAWARAAEGE</sequence>
<keyword evidence="1" id="KW-1133">Transmembrane helix</keyword>
<feature type="transmembrane region" description="Helical" evidence="1">
    <location>
        <begin position="178"/>
        <end position="197"/>
    </location>
</feature>
<dbReference type="Proteomes" id="UP000093053">
    <property type="component" value="Chromosome"/>
</dbReference>
<protein>
    <submittedName>
        <fullName evidence="2">Uncharacterized protein</fullName>
    </submittedName>
</protein>
<dbReference type="KEGG" id="led:BBK82_23275"/>
<dbReference type="STRING" id="1586287.BBK82_23275"/>
<reference evidence="2 3" key="1">
    <citation type="submission" date="2016-07" db="EMBL/GenBank/DDBJ databases">
        <title>Complete genome sequence of the Lentzea guizhouensis DHS C013.</title>
        <authorList>
            <person name="Cao C."/>
        </authorList>
    </citation>
    <scope>NUCLEOTIDE SEQUENCE [LARGE SCALE GENOMIC DNA]</scope>
    <source>
        <strain evidence="2 3">DHS C013</strain>
    </source>
</reference>
<keyword evidence="1" id="KW-0472">Membrane</keyword>